<protein>
    <submittedName>
        <fullName evidence="6">Uncharacterized protein</fullName>
    </submittedName>
</protein>
<dbReference type="AlphaFoldDB" id="A0A5M6D8R0"/>
<dbReference type="InterPro" id="IPR036439">
    <property type="entry name" value="Dockerin_dom_sf"/>
</dbReference>
<gene>
    <name evidence="6" type="ORF">FYK55_15995</name>
</gene>
<dbReference type="Gene3D" id="1.10.1330.10">
    <property type="entry name" value="Dockerin domain"/>
    <property type="match status" value="1"/>
</dbReference>
<proteinExistence type="predicted"/>
<dbReference type="InterPro" id="IPR011041">
    <property type="entry name" value="Quinoprot_gluc/sorb_DH_b-prop"/>
</dbReference>
<dbReference type="InterPro" id="IPR012938">
    <property type="entry name" value="Glc/Sorbosone_DH"/>
</dbReference>
<keyword evidence="1" id="KW-0732">Signal</keyword>
<dbReference type="InterPro" id="IPR038081">
    <property type="entry name" value="CalX-like_sf"/>
</dbReference>
<accession>A0A5M6D8R0</accession>
<dbReference type="SUPFAM" id="SSF141072">
    <property type="entry name" value="CalX-like"/>
    <property type="match status" value="1"/>
</dbReference>
<dbReference type="Pfam" id="PF03160">
    <property type="entry name" value="Calx-beta"/>
    <property type="match status" value="1"/>
</dbReference>
<reference evidence="6 7" key="1">
    <citation type="submission" date="2019-08" db="EMBL/GenBank/DDBJ databases">
        <authorList>
            <person name="Dhanesh K."/>
            <person name="Kumar G."/>
            <person name="Sasikala C."/>
            <person name="Venkata Ramana C."/>
        </authorList>
    </citation>
    <scope>NUCLEOTIDE SEQUENCE [LARGE SCALE GENOMIC DNA]</scope>
    <source>
        <strain evidence="6 7">JC645</strain>
    </source>
</reference>
<dbReference type="GO" id="GO:0000272">
    <property type="term" value="P:polysaccharide catabolic process"/>
    <property type="evidence" value="ECO:0007669"/>
    <property type="project" value="InterPro"/>
</dbReference>
<evidence type="ECO:0000259" key="4">
    <source>
        <dbReference type="Pfam" id="PF03160"/>
    </source>
</evidence>
<dbReference type="GO" id="GO:0016020">
    <property type="term" value="C:membrane"/>
    <property type="evidence" value="ECO:0007669"/>
    <property type="project" value="InterPro"/>
</dbReference>
<dbReference type="PANTHER" id="PTHR19328">
    <property type="entry name" value="HEDGEHOG-INTERACTING PROTEIN"/>
    <property type="match status" value="1"/>
</dbReference>
<keyword evidence="7" id="KW-1185">Reference proteome</keyword>
<sequence length="775" mass="82926">MHRLKSRRRLSAWFEPLEQRRLLAALTEPGSGSAPVFGNYCEAADPRWITTARGATTFGSSGATAAVVYGPQQPESPRAMLPQPSNTSTQRVAEAEGALPVVSIADADIVEGDVGGSTLSFEVTLSAAASEPVTVQVQAFNETASAFHVQRIASGLSEPVFVTVAPGDSDSLFIVEQDGVIKKMSRASGVVASTPFLTAGDLSTGGERGLLGLAFDPEYESNGTFYVNQTNAQGNTRVFRYQSNPDGQTADPGSRTTVIGFSQPFSNHNGGWIAFGPDGYLYIATGDGGSGNDPQNNGQDLTDNLLGKLLRIDVNGDDFPADPERNYSVPASNPFVGVTGDDEIWAYGLRNPWRNSFDALTGDLYIADVGQNILEEINRQPGTSSGGENYGWRLREGTEPTPTVGGPKPVGAIDPIYQYEHGTASNEGFSVTGGYLYRGPIDSLRGQYFFADYVRGRVWSIRPQADVPENYDGTNYRDFTDWTSLIAADAGDVRSISSFGEDEAGNLYVVDRGGEVFRFTEGADYVPTTQTLVFDVGQTTKSFQVTVIGDRLPEADETFRVDITQVTGAMLGQSSATGVINDDDVPGVERVELNGGATQRSHVDQLVVTFDGIVDLDLSHDDAFQVTDQTSGGSVDVSVAVSTATGKTQATLTFAGPLTESRGEAGTTLKDGQYELRIDAARVSAAGKSLDGNGDGVGGDDYRFGAENADAFFRLFGDVDGDRDVDGQDFGRFGRTYLQPIESAAFDGRFDFDGDGDVDGQDYGQFSRRFFRVFD</sequence>
<evidence type="ECO:0000313" key="7">
    <source>
        <dbReference type="Proteomes" id="UP000324479"/>
    </source>
</evidence>
<keyword evidence="2" id="KW-0677">Repeat</keyword>
<dbReference type="InterPro" id="IPR003644">
    <property type="entry name" value="Calx_beta"/>
</dbReference>
<dbReference type="PANTHER" id="PTHR19328:SF75">
    <property type="entry name" value="ALDOSE SUGAR DEHYDROGENASE YLII"/>
    <property type="match status" value="1"/>
</dbReference>
<dbReference type="Proteomes" id="UP000324479">
    <property type="component" value="Unassembled WGS sequence"/>
</dbReference>
<dbReference type="Gene3D" id="2.120.10.30">
    <property type="entry name" value="TolB, C-terminal domain"/>
    <property type="match status" value="1"/>
</dbReference>
<dbReference type="SUPFAM" id="SSF63446">
    <property type="entry name" value="Type I dockerin domain"/>
    <property type="match status" value="1"/>
</dbReference>
<evidence type="ECO:0000256" key="1">
    <source>
        <dbReference type="ARBA" id="ARBA00022729"/>
    </source>
</evidence>
<dbReference type="Pfam" id="PF07995">
    <property type="entry name" value="GSDH"/>
    <property type="match status" value="1"/>
</dbReference>
<keyword evidence="3" id="KW-0106">Calcium</keyword>
<dbReference type="Gene3D" id="2.60.40.2030">
    <property type="match status" value="1"/>
</dbReference>
<evidence type="ECO:0000259" key="5">
    <source>
        <dbReference type="Pfam" id="PF07995"/>
    </source>
</evidence>
<name>A0A5M6D8R0_9BACT</name>
<dbReference type="RefSeq" id="WP_150077446.1">
    <property type="nucleotide sequence ID" value="NZ_VWOX01000008.1"/>
</dbReference>
<dbReference type="PROSITE" id="PS00018">
    <property type="entry name" value="EF_HAND_1"/>
    <property type="match status" value="2"/>
</dbReference>
<organism evidence="6 7">
    <name type="scientific">Roseiconus nitratireducens</name>
    <dbReference type="NCBI Taxonomy" id="2605748"/>
    <lineage>
        <taxon>Bacteria</taxon>
        <taxon>Pseudomonadati</taxon>
        <taxon>Planctomycetota</taxon>
        <taxon>Planctomycetia</taxon>
        <taxon>Pirellulales</taxon>
        <taxon>Pirellulaceae</taxon>
        <taxon>Roseiconus</taxon>
    </lineage>
</organism>
<evidence type="ECO:0000256" key="2">
    <source>
        <dbReference type="ARBA" id="ARBA00022737"/>
    </source>
</evidence>
<feature type="domain" description="Calx-beta" evidence="4">
    <location>
        <begin position="520"/>
        <end position="584"/>
    </location>
</feature>
<evidence type="ECO:0000256" key="3">
    <source>
        <dbReference type="ARBA" id="ARBA00022837"/>
    </source>
</evidence>
<dbReference type="SUPFAM" id="SSF50952">
    <property type="entry name" value="Soluble quinoprotein glucose dehydrogenase"/>
    <property type="match status" value="1"/>
</dbReference>
<dbReference type="GO" id="GO:0007154">
    <property type="term" value="P:cell communication"/>
    <property type="evidence" value="ECO:0007669"/>
    <property type="project" value="InterPro"/>
</dbReference>
<dbReference type="EMBL" id="VWOX01000008">
    <property type="protein sequence ID" value="KAA5542299.1"/>
    <property type="molecule type" value="Genomic_DNA"/>
</dbReference>
<comment type="caution">
    <text evidence="6">The sequence shown here is derived from an EMBL/GenBank/DDBJ whole genome shotgun (WGS) entry which is preliminary data.</text>
</comment>
<feature type="domain" description="Glucose/Sorbosone dehydrogenase" evidence="5">
    <location>
        <begin position="158"/>
        <end position="451"/>
    </location>
</feature>
<evidence type="ECO:0000313" key="6">
    <source>
        <dbReference type="EMBL" id="KAA5542299.1"/>
    </source>
</evidence>
<dbReference type="InterPro" id="IPR011042">
    <property type="entry name" value="6-blade_b-propeller_TolB-like"/>
</dbReference>
<dbReference type="InterPro" id="IPR018247">
    <property type="entry name" value="EF_Hand_1_Ca_BS"/>
</dbReference>